<organism evidence="4 6">
    <name type="scientific">Flavobacterium hydatis</name>
    <name type="common">Cytophaga aquatilis</name>
    <dbReference type="NCBI Taxonomy" id="991"/>
    <lineage>
        <taxon>Bacteria</taxon>
        <taxon>Pseudomonadati</taxon>
        <taxon>Bacteroidota</taxon>
        <taxon>Flavobacteriia</taxon>
        <taxon>Flavobacteriales</taxon>
        <taxon>Flavobacteriaceae</taxon>
        <taxon>Flavobacterium</taxon>
    </lineage>
</organism>
<accession>A0A086ANI8</accession>
<dbReference type="OrthoDB" id="1446101at2"/>
<dbReference type="Gene3D" id="3.20.20.370">
    <property type="entry name" value="Glycoside hydrolase/deacetylase"/>
    <property type="match status" value="1"/>
</dbReference>
<dbReference type="Proteomes" id="UP000028712">
    <property type="component" value="Unassembled WGS sequence"/>
</dbReference>
<dbReference type="SUPFAM" id="SSF88713">
    <property type="entry name" value="Glycoside hydrolase/deacetylase"/>
    <property type="match status" value="1"/>
</dbReference>
<dbReference type="RefSeq" id="WP_035619518.1">
    <property type="nucleotide sequence ID" value="NZ_JPRM01000006.1"/>
</dbReference>
<dbReference type="eggNOG" id="COG0726">
    <property type="taxonomic scope" value="Bacteria"/>
</dbReference>
<dbReference type="EMBL" id="MUGY01000004">
    <property type="protein sequence ID" value="OXA97004.1"/>
    <property type="molecule type" value="Genomic_DNA"/>
</dbReference>
<evidence type="ECO:0000259" key="3">
    <source>
        <dbReference type="PROSITE" id="PS51677"/>
    </source>
</evidence>
<protein>
    <recommendedName>
        <fullName evidence="3">NodB homology domain-containing protein</fullName>
    </recommendedName>
</protein>
<gene>
    <name evidence="5" type="ORF">B0A62_07075</name>
    <name evidence="4" type="ORF">IW20_04940</name>
</gene>
<dbReference type="PROSITE" id="PS51677">
    <property type="entry name" value="NODB"/>
    <property type="match status" value="1"/>
</dbReference>
<dbReference type="STRING" id="991.IW20_04940"/>
<evidence type="ECO:0000313" key="6">
    <source>
        <dbReference type="Proteomes" id="UP000028712"/>
    </source>
</evidence>
<evidence type="ECO:0000256" key="1">
    <source>
        <dbReference type="ARBA" id="ARBA00004613"/>
    </source>
</evidence>
<dbReference type="GO" id="GO:0016810">
    <property type="term" value="F:hydrolase activity, acting on carbon-nitrogen (but not peptide) bonds"/>
    <property type="evidence" value="ECO:0007669"/>
    <property type="project" value="InterPro"/>
</dbReference>
<sequence>MLTVSNYHYIRNKFKANYPSIFGLTPKEFQQQLILLKKQGDFISPNNLVSNADEVLKSKENILLITFDDGLKEQFDLALPILDELNIPAIFFANSLNFEDKKVSTVHKIHLLRSIISTTEFLEKILKIEKVDFSDLEKIKAKEIYRYDDENSAVLKYILNFKLNFKQQEGIVKKMFDLHFEESSVLESLYMSEENLKELAKLGYLGSHTHSHYPLGLLNTEKIKFELENTKTFFEGLTGSKLDLVSYPYGTPETCTDEVAEMAKKVGYKLGFTTNRGINTVTRNHLLLNRFDCNDLVGGKNYKEKL</sequence>
<evidence type="ECO:0000256" key="2">
    <source>
        <dbReference type="ARBA" id="ARBA00022729"/>
    </source>
</evidence>
<dbReference type="AlphaFoldDB" id="A0A086ANI8"/>
<evidence type="ECO:0000313" key="5">
    <source>
        <dbReference type="EMBL" id="OXA97004.1"/>
    </source>
</evidence>
<keyword evidence="2" id="KW-0732">Signal</keyword>
<dbReference type="PANTHER" id="PTHR34216">
    <property type="match status" value="1"/>
</dbReference>
<dbReference type="Proteomes" id="UP000198424">
    <property type="component" value="Unassembled WGS sequence"/>
</dbReference>
<dbReference type="InterPro" id="IPR002509">
    <property type="entry name" value="NODB_dom"/>
</dbReference>
<dbReference type="InterPro" id="IPR051398">
    <property type="entry name" value="Polysacch_Deacetylase"/>
</dbReference>
<feature type="domain" description="NodB homology" evidence="3">
    <location>
        <begin position="61"/>
        <end position="306"/>
    </location>
</feature>
<comment type="subcellular location">
    <subcellularLocation>
        <location evidence="1">Secreted</location>
    </subcellularLocation>
</comment>
<dbReference type="EMBL" id="JPRM01000006">
    <property type="protein sequence ID" value="KFF18252.1"/>
    <property type="molecule type" value="Genomic_DNA"/>
</dbReference>
<dbReference type="PANTHER" id="PTHR34216:SF3">
    <property type="entry name" value="POLY-BETA-1,6-N-ACETYL-D-GLUCOSAMINE N-DEACETYLASE"/>
    <property type="match status" value="1"/>
</dbReference>
<proteinExistence type="predicted"/>
<dbReference type="Pfam" id="PF01522">
    <property type="entry name" value="Polysacc_deac_1"/>
    <property type="match status" value="2"/>
</dbReference>
<comment type="caution">
    <text evidence="4">The sequence shown here is derived from an EMBL/GenBank/DDBJ whole genome shotgun (WGS) entry which is preliminary data.</text>
</comment>
<dbReference type="GO" id="GO:0005975">
    <property type="term" value="P:carbohydrate metabolic process"/>
    <property type="evidence" value="ECO:0007669"/>
    <property type="project" value="InterPro"/>
</dbReference>
<dbReference type="InterPro" id="IPR011330">
    <property type="entry name" value="Glyco_hydro/deAcase_b/a-brl"/>
</dbReference>
<keyword evidence="7" id="KW-1185">Reference proteome</keyword>
<dbReference type="GO" id="GO:0005576">
    <property type="term" value="C:extracellular region"/>
    <property type="evidence" value="ECO:0007669"/>
    <property type="project" value="UniProtKB-SubCell"/>
</dbReference>
<name>A0A086ANI8_FLAHY</name>
<reference evidence="4 6" key="1">
    <citation type="submission" date="2014-07" db="EMBL/GenBank/DDBJ databases">
        <title>Genome of Flavobacterium hydatis DSM 2063.</title>
        <authorList>
            <person name="Pipes S.E."/>
            <person name="Stropko S.J."/>
            <person name="Newman J.D."/>
        </authorList>
    </citation>
    <scope>NUCLEOTIDE SEQUENCE [LARGE SCALE GENOMIC DNA]</scope>
    <source>
        <strain evidence="4 6">DSM 2063</strain>
    </source>
</reference>
<evidence type="ECO:0000313" key="7">
    <source>
        <dbReference type="Proteomes" id="UP000198424"/>
    </source>
</evidence>
<evidence type="ECO:0000313" key="4">
    <source>
        <dbReference type="EMBL" id="KFF18252.1"/>
    </source>
</evidence>
<reference evidence="5 7" key="2">
    <citation type="submission" date="2016-11" db="EMBL/GenBank/DDBJ databases">
        <title>Whole genomes of Flavobacteriaceae.</title>
        <authorList>
            <person name="Stine C."/>
            <person name="Li C."/>
            <person name="Tadesse D."/>
        </authorList>
    </citation>
    <scope>NUCLEOTIDE SEQUENCE [LARGE SCALE GENOMIC DNA]</scope>
    <source>
        <strain evidence="5 7">ATCC 29551</strain>
    </source>
</reference>